<name>A0A8J3IN10_9CHLR</name>
<dbReference type="RefSeq" id="WP_236065200.1">
    <property type="nucleotide sequence ID" value="NZ_BNJK01000002.1"/>
</dbReference>
<reference evidence="1" key="1">
    <citation type="submission" date="2020-10" db="EMBL/GenBank/DDBJ databases">
        <title>Taxonomic study of unclassified bacteria belonging to the class Ktedonobacteria.</title>
        <authorList>
            <person name="Yabe S."/>
            <person name="Wang C.M."/>
            <person name="Zheng Y."/>
            <person name="Sakai Y."/>
            <person name="Cavaletti L."/>
            <person name="Monciardini P."/>
            <person name="Donadio S."/>
        </authorList>
    </citation>
    <scope>NUCLEOTIDE SEQUENCE</scope>
    <source>
        <strain evidence="1">ID150040</strain>
    </source>
</reference>
<evidence type="ECO:0000313" key="1">
    <source>
        <dbReference type="EMBL" id="GHO98609.1"/>
    </source>
</evidence>
<organism evidence="1 2">
    <name type="scientific">Reticulibacter mediterranei</name>
    <dbReference type="NCBI Taxonomy" id="2778369"/>
    <lineage>
        <taxon>Bacteria</taxon>
        <taxon>Bacillati</taxon>
        <taxon>Chloroflexota</taxon>
        <taxon>Ktedonobacteria</taxon>
        <taxon>Ktedonobacterales</taxon>
        <taxon>Reticulibacteraceae</taxon>
        <taxon>Reticulibacter</taxon>
    </lineage>
</organism>
<comment type="caution">
    <text evidence="1">The sequence shown here is derived from an EMBL/GenBank/DDBJ whole genome shotgun (WGS) entry which is preliminary data.</text>
</comment>
<protein>
    <submittedName>
        <fullName evidence="1">Uncharacterized protein</fullName>
    </submittedName>
</protein>
<keyword evidence="2" id="KW-1185">Reference proteome</keyword>
<proteinExistence type="predicted"/>
<dbReference type="Proteomes" id="UP000597444">
    <property type="component" value="Unassembled WGS sequence"/>
</dbReference>
<evidence type="ECO:0000313" key="2">
    <source>
        <dbReference type="Proteomes" id="UP000597444"/>
    </source>
</evidence>
<dbReference type="EMBL" id="BNJK01000002">
    <property type="protein sequence ID" value="GHO98609.1"/>
    <property type="molecule type" value="Genomic_DNA"/>
</dbReference>
<sequence length="206" mass="23069">MLDVDPLVQEYRAFFALFDWSVVDRWLACRSACYGSHHHSLTAYLKAFLLRIREGLIAASQLRDFLCKHPLLIIELSFDLQLDPSANYGFDVEATLPTRYWFGEKLRQLDRTLLTDLLAATVAALKEEVPGLGEVVAFDVRAHLRLGPREQSVRHQLHSLSLPQIEVLLPADLSSVHTAGPVQEAVLQKCVGNTKPHSRSTCAPTV</sequence>
<gene>
    <name evidence="1" type="ORF">KSF_086570</name>
</gene>
<dbReference type="AlphaFoldDB" id="A0A8J3IN10"/>
<accession>A0A8J3IN10</accession>